<dbReference type="Gene3D" id="2.20.25.10">
    <property type="match status" value="1"/>
</dbReference>
<dbReference type="SUPFAM" id="SSF158997">
    <property type="entry name" value="Trm112p-like"/>
    <property type="match status" value="1"/>
</dbReference>
<protein>
    <submittedName>
        <fullName evidence="1">Uncharacterized conserved protein YbaR, Trm112 family</fullName>
    </submittedName>
</protein>
<dbReference type="RefSeq" id="WP_078757638.1">
    <property type="nucleotide sequence ID" value="NZ_FUXP01000002.1"/>
</dbReference>
<sequence>MDRKLLDLLVCPATRQPLSILDRAGLDALNEAIDAGTVLRADGGRQAGHLGEALVTRDRKHVYRIDDGIPVLLAEEAIATSQVERFSRS</sequence>
<dbReference type="Pfam" id="PF03966">
    <property type="entry name" value="Trm112p"/>
    <property type="match status" value="1"/>
</dbReference>
<dbReference type="Proteomes" id="UP000190061">
    <property type="component" value="Unassembled WGS sequence"/>
</dbReference>
<accession>A0A1T4P330</accession>
<gene>
    <name evidence="1" type="ORF">SAMN02745674_01052</name>
</gene>
<proteinExistence type="predicted"/>
<dbReference type="InterPro" id="IPR005651">
    <property type="entry name" value="Trm112-like"/>
</dbReference>
<dbReference type="OrthoDB" id="9812205at2"/>
<dbReference type="STRING" id="1122188.SAMN02745674_01052"/>
<evidence type="ECO:0000313" key="1">
    <source>
        <dbReference type="EMBL" id="SJZ85822.1"/>
    </source>
</evidence>
<evidence type="ECO:0000313" key="2">
    <source>
        <dbReference type="Proteomes" id="UP000190061"/>
    </source>
</evidence>
<reference evidence="1 2" key="1">
    <citation type="submission" date="2017-02" db="EMBL/GenBank/DDBJ databases">
        <authorList>
            <person name="Peterson S.W."/>
        </authorList>
    </citation>
    <scope>NUCLEOTIDE SEQUENCE [LARGE SCALE GENOMIC DNA]</scope>
    <source>
        <strain evidence="1 2">DSM 21749</strain>
    </source>
</reference>
<dbReference type="AlphaFoldDB" id="A0A1T4P330"/>
<dbReference type="EMBL" id="FUXP01000002">
    <property type="protein sequence ID" value="SJZ85822.1"/>
    <property type="molecule type" value="Genomic_DNA"/>
</dbReference>
<keyword evidence="2" id="KW-1185">Reference proteome</keyword>
<organism evidence="1 2">
    <name type="scientific">Lysobacter spongiicola DSM 21749</name>
    <dbReference type="NCBI Taxonomy" id="1122188"/>
    <lineage>
        <taxon>Bacteria</taxon>
        <taxon>Pseudomonadati</taxon>
        <taxon>Pseudomonadota</taxon>
        <taxon>Gammaproteobacteria</taxon>
        <taxon>Lysobacterales</taxon>
        <taxon>Lysobacteraceae</taxon>
        <taxon>Novilysobacter</taxon>
    </lineage>
</organism>
<name>A0A1T4P330_9GAMM</name>